<evidence type="ECO:0000313" key="4">
    <source>
        <dbReference type="Proteomes" id="UP000011645"/>
    </source>
</evidence>
<protein>
    <submittedName>
        <fullName evidence="1">Uncharacterized protein</fullName>
    </submittedName>
</protein>
<keyword evidence="4" id="KW-1185">Reference proteome</keyword>
<name>D8J4K7_HALJB</name>
<proteinExistence type="predicted"/>
<gene>
    <name evidence="1" type="ordered locus">HacjB3_00880</name>
    <name evidence="2" type="ORF">C497_18462</name>
</gene>
<accession>D8J4K7</accession>
<sequence length="37" mass="4294">MFELISMILAMSHLIPSLSYLLEFSFQIFIVYNTAIP</sequence>
<dbReference type="AlphaFoldDB" id="D8J4K7"/>
<reference evidence="1 3" key="1">
    <citation type="journal article" date="2010" name="J. Bacteriol.">
        <title>Complete genome sequence of Halalkalicoccus jeotgali B3(T), an extremely halophilic archaeon.</title>
        <authorList>
            <person name="Roh S.W."/>
            <person name="Nam Y.D."/>
            <person name="Nam S.H."/>
            <person name="Choi S.H."/>
            <person name="Park H.S."/>
            <person name="Bae J.W."/>
        </authorList>
    </citation>
    <scope>NUCLEOTIDE SEQUENCE [LARGE SCALE GENOMIC DNA]</scope>
    <source>
        <strain evidence="1">B3</strain>
        <strain evidence="3">DSM 18796 / CECT 7217 / JCM 14584 / KCTC 4019 / B3</strain>
    </source>
</reference>
<evidence type="ECO:0000313" key="1">
    <source>
        <dbReference type="EMBL" id="ADJ13569.1"/>
    </source>
</evidence>
<dbReference type="HOGENOM" id="CLU_3338313_0_0_2"/>
<dbReference type="EMBL" id="AOHV01000044">
    <property type="protein sequence ID" value="ELY33135.1"/>
    <property type="molecule type" value="Genomic_DNA"/>
</dbReference>
<evidence type="ECO:0000313" key="2">
    <source>
        <dbReference type="EMBL" id="ELY33135.1"/>
    </source>
</evidence>
<organism evidence="1 3">
    <name type="scientific">Halalkalicoccus jeotgali (strain DSM 18796 / CECT 7217 / JCM 14584 / KCTC 4019 / B3)</name>
    <dbReference type="NCBI Taxonomy" id="795797"/>
    <lineage>
        <taxon>Archaea</taxon>
        <taxon>Methanobacteriati</taxon>
        <taxon>Methanobacteriota</taxon>
        <taxon>Stenosarchaea group</taxon>
        <taxon>Halobacteria</taxon>
        <taxon>Halobacteriales</taxon>
        <taxon>Halococcaceae</taxon>
        <taxon>Halalkalicoccus</taxon>
    </lineage>
</organism>
<evidence type="ECO:0000313" key="3">
    <source>
        <dbReference type="Proteomes" id="UP000000390"/>
    </source>
</evidence>
<reference evidence="2 4" key="2">
    <citation type="journal article" date="2014" name="PLoS Genet.">
        <title>Phylogenetically driven sequencing of extremely halophilic archaea reveals strategies for static and dynamic osmo-response.</title>
        <authorList>
            <person name="Becker E.A."/>
            <person name="Seitzer P.M."/>
            <person name="Tritt A."/>
            <person name="Larsen D."/>
            <person name="Krusor M."/>
            <person name="Yao A.I."/>
            <person name="Wu D."/>
            <person name="Madern D."/>
            <person name="Eisen J.A."/>
            <person name="Darling A.E."/>
            <person name="Facciotti M.T."/>
        </authorList>
    </citation>
    <scope>NUCLEOTIDE SEQUENCE [LARGE SCALE GENOMIC DNA]</scope>
    <source>
        <strain evidence="2">B3</strain>
        <strain evidence="4">DSM 18796 / CECT 7217 / JCM 14584 / KCTC 4019 / B3</strain>
    </source>
</reference>
<dbReference type="Proteomes" id="UP000011645">
    <property type="component" value="Unassembled WGS sequence"/>
</dbReference>
<dbReference type="KEGG" id="hje:HacjB3_00880"/>
<dbReference type="EMBL" id="CP002062">
    <property type="protein sequence ID" value="ADJ13569.1"/>
    <property type="molecule type" value="Genomic_DNA"/>
</dbReference>
<dbReference type="Proteomes" id="UP000000390">
    <property type="component" value="Chromosome"/>
</dbReference>